<comment type="caution">
    <text evidence="3">The sequence shown here is derived from an EMBL/GenBank/DDBJ whole genome shotgun (WGS) entry which is preliminary data.</text>
</comment>
<evidence type="ECO:0000256" key="1">
    <source>
        <dbReference type="SAM" id="MobiDB-lite"/>
    </source>
</evidence>
<feature type="domain" description="Arrestin C-terminal-like" evidence="2">
    <location>
        <begin position="264"/>
        <end position="420"/>
    </location>
</feature>
<sequence>MQQVARNSSPRKPHLSLCGPPLSRHGTLLTANATPARAAAELKSILGNRNARLKSKAALVRVDSGSAVFHRHVTLEQAKPRARVEVDIFPQTNVCVQGGYLRGHIKIYIRGATRKEGPVFIAGGKIRVIGFETLGDKSRSSFYQCSAMLSSVTPSLDGLCAVGCDEEGFSRAIEGEHTFPFALYLSLSAENGQARGSFKGQLGISLNYIAMVSLKIMDESGRRSIAHFYRSCEIWPRLDPTTILSPALRPLQATMSAAPSKDPDSGRIKLTASLHRLHWVAGQLCQVRIIVANYTSKTLKELTLSLHRTTTLFLYDTGDKVDLDADTLRPSVSTKQIAESTLEVGHSGVRGYASAKGWWLGVCPGQISEFEHSILIPVDALTVPRGQLFEVEYSLCVAINSGTRLASNVQVMLPVKIVSFLSIDPPPAQPTGSQIQTPHLSRAPYSGRGTNLIVAPITPGDFPLSDLNSSLDESGGTIDKDSVGVGEDPTAIDGSFENYPRDQCGHALQCSDCDEVELGNLSLADDTDEVVQHAITSAPTDLVYAGFSDLYYASREQDS</sequence>
<organism evidence="3 4">
    <name type="scientific">Macrolepiota fuliginosa MF-IS2</name>
    <dbReference type="NCBI Taxonomy" id="1400762"/>
    <lineage>
        <taxon>Eukaryota</taxon>
        <taxon>Fungi</taxon>
        <taxon>Dikarya</taxon>
        <taxon>Basidiomycota</taxon>
        <taxon>Agaricomycotina</taxon>
        <taxon>Agaricomycetes</taxon>
        <taxon>Agaricomycetidae</taxon>
        <taxon>Agaricales</taxon>
        <taxon>Agaricineae</taxon>
        <taxon>Agaricaceae</taxon>
        <taxon>Macrolepiota</taxon>
    </lineage>
</organism>
<name>A0A9P5XNQ1_9AGAR</name>
<dbReference type="InterPro" id="IPR011022">
    <property type="entry name" value="Arrestin_C-like"/>
</dbReference>
<dbReference type="InterPro" id="IPR014752">
    <property type="entry name" value="Arrestin-like_C"/>
</dbReference>
<dbReference type="Gene3D" id="2.60.40.640">
    <property type="match status" value="1"/>
</dbReference>
<gene>
    <name evidence="3" type="ORF">P691DRAFT_718025</name>
</gene>
<feature type="region of interest" description="Disordered" evidence="1">
    <location>
        <begin position="1"/>
        <end position="20"/>
    </location>
</feature>
<dbReference type="SMART" id="SM01017">
    <property type="entry name" value="Arrestin_C"/>
    <property type="match status" value="1"/>
</dbReference>
<dbReference type="Pfam" id="PF02752">
    <property type="entry name" value="Arrestin_C"/>
    <property type="match status" value="1"/>
</dbReference>
<dbReference type="InterPro" id="IPR014756">
    <property type="entry name" value="Ig_E-set"/>
</dbReference>
<reference evidence="3" key="1">
    <citation type="submission" date="2020-11" db="EMBL/GenBank/DDBJ databases">
        <authorList>
            <consortium name="DOE Joint Genome Institute"/>
            <person name="Ahrendt S."/>
            <person name="Riley R."/>
            <person name="Andreopoulos W."/>
            <person name="Labutti K."/>
            <person name="Pangilinan J."/>
            <person name="Ruiz-Duenas F.J."/>
            <person name="Barrasa J.M."/>
            <person name="Sanchez-Garcia M."/>
            <person name="Camarero S."/>
            <person name="Miyauchi S."/>
            <person name="Serrano A."/>
            <person name="Linde D."/>
            <person name="Babiker R."/>
            <person name="Drula E."/>
            <person name="Ayuso-Fernandez I."/>
            <person name="Pacheco R."/>
            <person name="Padilla G."/>
            <person name="Ferreira P."/>
            <person name="Barriuso J."/>
            <person name="Kellner H."/>
            <person name="Castanera R."/>
            <person name="Alfaro M."/>
            <person name="Ramirez L."/>
            <person name="Pisabarro A.G."/>
            <person name="Kuo A."/>
            <person name="Tritt A."/>
            <person name="Lipzen A."/>
            <person name="He G."/>
            <person name="Yan M."/>
            <person name="Ng V."/>
            <person name="Cullen D."/>
            <person name="Martin F."/>
            <person name="Rosso M.-N."/>
            <person name="Henrissat B."/>
            <person name="Hibbett D."/>
            <person name="Martinez A.T."/>
            <person name="Grigoriev I.V."/>
        </authorList>
    </citation>
    <scope>NUCLEOTIDE SEQUENCE</scope>
    <source>
        <strain evidence="3">MF-IS2</strain>
    </source>
</reference>
<evidence type="ECO:0000313" key="4">
    <source>
        <dbReference type="Proteomes" id="UP000807342"/>
    </source>
</evidence>
<evidence type="ECO:0000313" key="3">
    <source>
        <dbReference type="EMBL" id="KAF9454125.1"/>
    </source>
</evidence>
<dbReference type="SUPFAM" id="SSF81296">
    <property type="entry name" value="E set domains"/>
    <property type="match status" value="1"/>
</dbReference>
<evidence type="ECO:0000259" key="2">
    <source>
        <dbReference type="SMART" id="SM01017"/>
    </source>
</evidence>
<proteinExistence type="predicted"/>
<keyword evidence="4" id="KW-1185">Reference proteome</keyword>
<dbReference type="Proteomes" id="UP000807342">
    <property type="component" value="Unassembled WGS sequence"/>
</dbReference>
<accession>A0A9P5XNQ1</accession>
<dbReference type="EMBL" id="MU151056">
    <property type="protein sequence ID" value="KAF9454125.1"/>
    <property type="molecule type" value="Genomic_DNA"/>
</dbReference>
<feature type="non-terminal residue" evidence="3">
    <location>
        <position position="559"/>
    </location>
</feature>
<dbReference type="AlphaFoldDB" id="A0A9P5XNQ1"/>
<dbReference type="OrthoDB" id="298939at2759"/>
<protein>
    <submittedName>
        <fullName evidence="3">E set domain-containing protein</fullName>
    </submittedName>
</protein>